<dbReference type="InterPro" id="IPR020841">
    <property type="entry name" value="PKS_Beta-ketoAc_synthase_dom"/>
</dbReference>
<dbReference type="InterPro" id="IPR014031">
    <property type="entry name" value="Ketoacyl_synth_C"/>
</dbReference>
<dbReference type="Pfam" id="PF00109">
    <property type="entry name" value="ketoacyl-synt"/>
    <property type="match status" value="1"/>
</dbReference>
<evidence type="ECO:0000256" key="3">
    <source>
        <dbReference type="RuleBase" id="RU003694"/>
    </source>
</evidence>
<reference evidence="5 6" key="1">
    <citation type="submission" date="2016-10" db="EMBL/GenBank/DDBJ databases">
        <authorList>
            <person name="de Groot N.N."/>
        </authorList>
    </citation>
    <scope>NUCLEOTIDE SEQUENCE [LARGE SCALE GENOMIC DNA]</scope>
    <source>
        <strain evidence="5 6">DSM 44468</strain>
    </source>
</reference>
<dbReference type="PANTHER" id="PTHR11712:SF347">
    <property type="entry name" value="BETA KETOACYL-ACYL CARRIER PROTEIN SYNTHASE"/>
    <property type="match status" value="1"/>
</dbReference>
<dbReference type="PANTHER" id="PTHR11712">
    <property type="entry name" value="POLYKETIDE SYNTHASE-RELATED"/>
    <property type="match status" value="1"/>
</dbReference>
<feature type="domain" description="Ketosynthase family 3 (KS3)" evidence="4">
    <location>
        <begin position="3"/>
        <end position="384"/>
    </location>
</feature>
<dbReference type="Pfam" id="PF02801">
    <property type="entry name" value="Ketoacyl-synt_C"/>
    <property type="match status" value="1"/>
</dbReference>
<dbReference type="EMBL" id="FORP01000008">
    <property type="protein sequence ID" value="SFJ77112.1"/>
    <property type="molecule type" value="Genomic_DNA"/>
</dbReference>
<dbReference type="GO" id="GO:0006633">
    <property type="term" value="P:fatty acid biosynthetic process"/>
    <property type="evidence" value="ECO:0007669"/>
    <property type="project" value="TreeGrafter"/>
</dbReference>
<keyword evidence="2 3" id="KW-0808">Transferase</keyword>
<dbReference type="GO" id="GO:0004315">
    <property type="term" value="F:3-oxoacyl-[acyl-carrier-protein] synthase activity"/>
    <property type="evidence" value="ECO:0007669"/>
    <property type="project" value="TreeGrafter"/>
</dbReference>
<organism evidence="5 6">
    <name type="scientific">Amycolatopsis sacchari</name>
    <dbReference type="NCBI Taxonomy" id="115433"/>
    <lineage>
        <taxon>Bacteria</taxon>
        <taxon>Bacillati</taxon>
        <taxon>Actinomycetota</taxon>
        <taxon>Actinomycetes</taxon>
        <taxon>Pseudonocardiales</taxon>
        <taxon>Pseudonocardiaceae</taxon>
        <taxon>Amycolatopsis</taxon>
    </lineage>
</organism>
<dbReference type="AlphaFoldDB" id="A0A1I3U2F4"/>
<dbReference type="PROSITE" id="PS52004">
    <property type="entry name" value="KS3_2"/>
    <property type="match status" value="1"/>
</dbReference>
<dbReference type="InterPro" id="IPR000794">
    <property type="entry name" value="Beta-ketoacyl_synthase"/>
</dbReference>
<dbReference type="STRING" id="115433.SAMN05421835_108209"/>
<evidence type="ECO:0000256" key="1">
    <source>
        <dbReference type="ARBA" id="ARBA00008467"/>
    </source>
</evidence>
<dbReference type="SMART" id="SM00825">
    <property type="entry name" value="PKS_KS"/>
    <property type="match status" value="1"/>
</dbReference>
<evidence type="ECO:0000313" key="5">
    <source>
        <dbReference type="EMBL" id="SFJ77112.1"/>
    </source>
</evidence>
<protein>
    <submittedName>
        <fullName evidence="5">3-oxoacyl-[acyl-carrier-protein] synthase II</fullName>
    </submittedName>
</protein>
<dbReference type="Gene3D" id="3.40.47.10">
    <property type="match status" value="1"/>
</dbReference>
<dbReference type="Proteomes" id="UP000199025">
    <property type="component" value="Unassembled WGS sequence"/>
</dbReference>
<evidence type="ECO:0000313" key="6">
    <source>
        <dbReference type="Proteomes" id="UP000199025"/>
    </source>
</evidence>
<sequence>MDSRGIGICGIGTVTGYGWGREVFWDGLTEGKHAATLEGGYGLNHDETAWVAKVADGGDPADGASRFSRAMRAAAREAITDAGDRGWRPGKRVGLLHAVVLGEVDLWREFYLTRNADLKPREYLALMPSTPMSTFMQEHGFHGPAMNVSAMCASGNAGMLTAKAWLDAGIVDDVVFVATDLSATPENVLHFTRLGVAVVDTDPLDACRPFQEGSRGFPAGEAAVAFVLSNHAERPYALALGGAMSHDAHHVTSVDPGLEQVRGCFRDALANAGVPASAVRYLNAHGPGTAQCDRAEAAMLEEFFGPDTGLYSVKPLVGHCQGAASAVEMAVAALGYDRGYIPAPPTVAPGHPQLLNGRTPVQDGLTVKSSLGMGGHNSVVVLAPPA</sequence>
<proteinExistence type="inferred from homology"/>
<accession>A0A1I3U2F4</accession>
<dbReference type="OrthoDB" id="9808669at2"/>
<dbReference type="InterPro" id="IPR016039">
    <property type="entry name" value="Thiolase-like"/>
</dbReference>
<gene>
    <name evidence="5" type="ORF">SAMN05421835_108209</name>
</gene>
<dbReference type="RefSeq" id="WP_091508247.1">
    <property type="nucleotide sequence ID" value="NZ_FORP01000008.1"/>
</dbReference>
<keyword evidence="6" id="KW-1185">Reference proteome</keyword>
<dbReference type="SUPFAM" id="SSF53901">
    <property type="entry name" value="Thiolase-like"/>
    <property type="match status" value="1"/>
</dbReference>
<evidence type="ECO:0000259" key="4">
    <source>
        <dbReference type="PROSITE" id="PS52004"/>
    </source>
</evidence>
<comment type="similarity">
    <text evidence="1 3">Belongs to the thiolase-like superfamily. Beta-ketoacyl-ACP synthases family.</text>
</comment>
<evidence type="ECO:0000256" key="2">
    <source>
        <dbReference type="ARBA" id="ARBA00022679"/>
    </source>
</evidence>
<name>A0A1I3U2F4_9PSEU</name>
<dbReference type="InterPro" id="IPR014030">
    <property type="entry name" value="Ketoacyl_synth_N"/>
</dbReference>